<comment type="caution">
    <text evidence="1">The sequence shown here is derived from an EMBL/GenBank/DDBJ whole genome shotgun (WGS) entry which is preliminary data.</text>
</comment>
<dbReference type="AlphaFoldDB" id="A0A5C8ZUM0"/>
<dbReference type="RefSeq" id="WP_148064627.1">
    <property type="nucleotide sequence ID" value="NZ_VRYZ01000005.1"/>
</dbReference>
<dbReference type="SUPFAM" id="SSF53254">
    <property type="entry name" value="Phosphoglycerate mutase-like"/>
    <property type="match status" value="1"/>
</dbReference>
<dbReference type="OrthoDB" id="280692at2"/>
<dbReference type="Gene3D" id="3.40.50.1240">
    <property type="entry name" value="Phosphoglycerate mutase-like"/>
    <property type="match status" value="1"/>
</dbReference>
<dbReference type="EMBL" id="VRYZ01000005">
    <property type="protein sequence ID" value="TXS90971.1"/>
    <property type="molecule type" value="Genomic_DNA"/>
</dbReference>
<evidence type="ECO:0008006" key="3">
    <source>
        <dbReference type="Google" id="ProtNLM"/>
    </source>
</evidence>
<sequence>MIVTVWRHGEAGRAAEDQLRRLTPHGELDIATGAARQWALCAERSLPAPDALWYSRWVRTTQTAQMLLRSHADLPNRPEEALIPGAGPMQVDVALEALRDTPAPPAHLVLVSHQPLVSELVDHWLGESRAAPPHPPGGLVSLKIEAPARGCGSLLWWAFPPHYEASR</sequence>
<name>A0A5C8ZUM0_9GAMM</name>
<evidence type="ECO:0000313" key="1">
    <source>
        <dbReference type="EMBL" id="TXS90971.1"/>
    </source>
</evidence>
<proteinExistence type="predicted"/>
<keyword evidence="2" id="KW-1185">Reference proteome</keyword>
<reference evidence="1 2" key="1">
    <citation type="submission" date="2019-08" db="EMBL/GenBank/DDBJ databases">
        <title>Parahaliea maris sp. nov., isolated from the surface seawater.</title>
        <authorList>
            <person name="Liu Y."/>
        </authorList>
    </citation>
    <scope>NUCLEOTIDE SEQUENCE [LARGE SCALE GENOMIC DNA]</scope>
    <source>
        <strain evidence="1 2">S2-26</strain>
    </source>
</reference>
<gene>
    <name evidence="1" type="ORF">FVW59_12190</name>
</gene>
<accession>A0A5C8ZUM0</accession>
<organism evidence="1 2">
    <name type="scientific">Parahaliea aestuarii</name>
    <dbReference type="NCBI Taxonomy" id="1852021"/>
    <lineage>
        <taxon>Bacteria</taxon>
        <taxon>Pseudomonadati</taxon>
        <taxon>Pseudomonadota</taxon>
        <taxon>Gammaproteobacteria</taxon>
        <taxon>Cellvibrionales</taxon>
        <taxon>Halieaceae</taxon>
        <taxon>Parahaliea</taxon>
    </lineage>
</organism>
<evidence type="ECO:0000313" key="2">
    <source>
        <dbReference type="Proteomes" id="UP000321933"/>
    </source>
</evidence>
<dbReference type="InterPro" id="IPR029033">
    <property type="entry name" value="His_PPase_superfam"/>
</dbReference>
<protein>
    <recommendedName>
        <fullName evidence="3">Histidine phosphatase family protein</fullName>
    </recommendedName>
</protein>
<dbReference type="Proteomes" id="UP000321933">
    <property type="component" value="Unassembled WGS sequence"/>
</dbReference>